<dbReference type="EMBL" id="FMTY01000006">
    <property type="protein sequence ID" value="SCX15790.1"/>
    <property type="molecule type" value="Genomic_DNA"/>
</dbReference>
<proteinExistence type="predicted"/>
<dbReference type="Pfam" id="PF00691">
    <property type="entry name" value="OmpA"/>
    <property type="match status" value="2"/>
</dbReference>
<evidence type="ECO:0000256" key="2">
    <source>
        <dbReference type="ARBA" id="ARBA00023136"/>
    </source>
</evidence>
<dbReference type="Proteomes" id="UP000182124">
    <property type="component" value="Unassembled WGS sequence"/>
</dbReference>
<dbReference type="GO" id="GO:0009279">
    <property type="term" value="C:cell outer membrane"/>
    <property type="evidence" value="ECO:0007669"/>
    <property type="project" value="UniProtKB-SubCell"/>
</dbReference>
<protein>
    <submittedName>
        <fullName evidence="6">Outer membrane protein OmpA</fullName>
    </submittedName>
</protein>
<evidence type="ECO:0000256" key="3">
    <source>
        <dbReference type="ARBA" id="ARBA00023237"/>
    </source>
</evidence>
<evidence type="ECO:0000256" key="4">
    <source>
        <dbReference type="PROSITE-ProRule" id="PRU00473"/>
    </source>
</evidence>
<organism evidence="6 7">
    <name type="scientific">Flavobacterium saliperosum</name>
    <dbReference type="NCBI Taxonomy" id="329186"/>
    <lineage>
        <taxon>Bacteria</taxon>
        <taxon>Pseudomonadati</taxon>
        <taxon>Bacteroidota</taxon>
        <taxon>Flavobacteriia</taxon>
        <taxon>Flavobacteriales</taxon>
        <taxon>Flavobacteriaceae</taxon>
        <taxon>Flavobacterium</taxon>
    </lineage>
</organism>
<dbReference type="AlphaFoldDB" id="A0A1G4W2U0"/>
<reference evidence="6 7" key="1">
    <citation type="submission" date="2016-10" db="EMBL/GenBank/DDBJ databases">
        <authorList>
            <person name="de Groot N.N."/>
        </authorList>
    </citation>
    <scope>NUCLEOTIDE SEQUENCE [LARGE SCALE GENOMIC DNA]</scope>
    <source>
        <strain evidence="6 7">CGMCC 1.3801</strain>
    </source>
</reference>
<accession>A0A1G4W2U0</accession>
<dbReference type="eggNOG" id="COG2885">
    <property type="taxonomic scope" value="Bacteria"/>
</dbReference>
<dbReference type="InterPro" id="IPR006664">
    <property type="entry name" value="OMP_bac"/>
</dbReference>
<dbReference type="PANTHER" id="PTHR30329">
    <property type="entry name" value="STATOR ELEMENT OF FLAGELLAR MOTOR COMPLEX"/>
    <property type="match status" value="1"/>
</dbReference>
<dbReference type="PROSITE" id="PS51123">
    <property type="entry name" value="OMPA_2"/>
    <property type="match status" value="2"/>
</dbReference>
<evidence type="ECO:0000259" key="5">
    <source>
        <dbReference type="PROSITE" id="PS51123"/>
    </source>
</evidence>
<dbReference type="PRINTS" id="PR01021">
    <property type="entry name" value="OMPADOMAIN"/>
</dbReference>
<dbReference type="Gene3D" id="3.30.1330.60">
    <property type="entry name" value="OmpA-like domain"/>
    <property type="match status" value="2"/>
</dbReference>
<dbReference type="STRING" id="329186.SAMN02927925_02271"/>
<gene>
    <name evidence="6" type="ORF">SAMN02927925_02271</name>
</gene>
<dbReference type="InterPro" id="IPR050330">
    <property type="entry name" value="Bact_OuterMem_StrucFunc"/>
</dbReference>
<keyword evidence="2 4" id="KW-0472">Membrane</keyword>
<evidence type="ECO:0000313" key="7">
    <source>
        <dbReference type="Proteomes" id="UP000182124"/>
    </source>
</evidence>
<name>A0A1G4W2U0_9FLAO</name>
<dbReference type="InterPro" id="IPR006665">
    <property type="entry name" value="OmpA-like"/>
</dbReference>
<feature type="domain" description="OmpA-like" evidence="5">
    <location>
        <begin position="175"/>
        <end position="297"/>
    </location>
</feature>
<dbReference type="SUPFAM" id="SSF103088">
    <property type="entry name" value="OmpA-like"/>
    <property type="match status" value="2"/>
</dbReference>
<dbReference type="PANTHER" id="PTHR30329:SF21">
    <property type="entry name" value="LIPOPROTEIN YIAD-RELATED"/>
    <property type="match status" value="1"/>
</dbReference>
<dbReference type="CDD" id="cd07185">
    <property type="entry name" value="OmpA_C-like"/>
    <property type="match status" value="2"/>
</dbReference>
<evidence type="ECO:0000313" key="6">
    <source>
        <dbReference type="EMBL" id="SCX15790.1"/>
    </source>
</evidence>
<dbReference type="eggNOG" id="COG1360">
    <property type="taxonomic scope" value="Bacteria"/>
</dbReference>
<comment type="subcellular location">
    <subcellularLocation>
        <location evidence="1">Cell outer membrane</location>
    </subcellularLocation>
</comment>
<feature type="domain" description="OmpA-like" evidence="5">
    <location>
        <begin position="20"/>
        <end position="141"/>
    </location>
</feature>
<dbReference type="RefSeq" id="WP_023576266.1">
    <property type="nucleotide sequence ID" value="NZ_CBCSBQ010000019.1"/>
</dbReference>
<evidence type="ECO:0000256" key="1">
    <source>
        <dbReference type="ARBA" id="ARBA00004442"/>
    </source>
</evidence>
<sequence>MKKLFTLLFLFGLTFCYSQELTQVKTDKYSVYFEFDKHKLTDEEDKRLNDYVKSLGDIVILSIGLEGFCDDRGSIEYNRGLSQRRAKTVSDILQEIASKQKNVEGKGKIDLRITELQLNDDELDATRQLNRRVDIYLEYFHNDFIDLSKPKDSLPTKLQLENRQLRLKTFEDKPLKVGDIIKLKDLYFEGGRAVLLRKSEKQLEKLLTELRNNPNFKFQIQGHVCCIDTEYFRDAVDEDTGISNLSESRAKAIFAYLKANGIPEERMTYKGFGRDYPLEGEKERNNKRVEISITSID</sequence>
<keyword evidence="3" id="KW-0998">Cell outer membrane</keyword>
<dbReference type="InterPro" id="IPR036737">
    <property type="entry name" value="OmpA-like_sf"/>
</dbReference>